<feature type="compositionally biased region" description="Basic and acidic residues" evidence="1">
    <location>
        <begin position="1"/>
        <end position="11"/>
    </location>
</feature>
<gene>
    <name evidence="4" type="ORF">N7515_004375</name>
</gene>
<protein>
    <recommendedName>
        <fullName evidence="3">DUF7820 domain-containing protein</fullName>
    </recommendedName>
</protein>
<evidence type="ECO:0000256" key="1">
    <source>
        <dbReference type="SAM" id="MobiDB-lite"/>
    </source>
</evidence>
<evidence type="ECO:0000259" key="3">
    <source>
        <dbReference type="Pfam" id="PF25130"/>
    </source>
</evidence>
<evidence type="ECO:0000256" key="2">
    <source>
        <dbReference type="SAM" id="Phobius"/>
    </source>
</evidence>
<dbReference type="GeneID" id="81404289"/>
<reference evidence="4" key="2">
    <citation type="journal article" date="2023" name="IMA Fungus">
        <title>Comparative genomic study of the Penicillium genus elucidates a diverse pangenome and 15 lateral gene transfer events.</title>
        <authorList>
            <person name="Petersen C."/>
            <person name="Sorensen T."/>
            <person name="Nielsen M.R."/>
            <person name="Sondergaard T.E."/>
            <person name="Sorensen J.L."/>
            <person name="Fitzpatrick D.A."/>
            <person name="Frisvad J.C."/>
            <person name="Nielsen K.L."/>
        </authorList>
    </citation>
    <scope>NUCLEOTIDE SEQUENCE</scope>
    <source>
        <strain evidence="4">IBT 22155</strain>
    </source>
</reference>
<feature type="compositionally biased region" description="Polar residues" evidence="1">
    <location>
        <begin position="62"/>
        <end position="89"/>
    </location>
</feature>
<dbReference type="OrthoDB" id="514070at2759"/>
<evidence type="ECO:0000313" key="5">
    <source>
        <dbReference type="Proteomes" id="UP001149079"/>
    </source>
</evidence>
<proteinExistence type="predicted"/>
<organism evidence="4 5">
    <name type="scientific">Penicillium bovifimosum</name>
    <dbReference type="NCBI Taxonomy" id="126998"/>
    <lineage>
        <taxon>Eukaryota</taxon>
        <taxon>Fungi</taxon>
        <taxon>Dikarya</taxon>
        <taxon>Ascomycota</taxon>
        <taxon>Pezizomycotina</taxon>
        <taxon>Eurotiomycetes</taxon>
        <taxon>Eurotiomycetidae</taxon>
        <taxon>Eurotiales</taxon>
        <taxon>Aspergillaceae</taxon>
        <taxon>Penicillium</taxon>
    </lineage>
</organism>
<reference evidence="4" key="1">
    <citation type="submission" date="2022-11" db="EMBL/GenBank/DDBJ databases">
        <authorList>
            <person name="Petersen C."/>
        </authorList>
    </citation>
    <scope>NUCLEOTIDE SEQUENCE</scope>
    <source>
        <strain evidence="4">IBT 22155</strain>
    </source>
</reference>
<comment type="caution">
    <text evidence="4">The sequence shown here is derived from an EMBL/GenBank/DDBJ whole genome shotgun (WGS) entry which is preliminary data.</text>
</comment>
<keyword evidence="2" id="KW-0812">Transmembrane</keyword>
<feature type="compositionally biased region" description="Low complexity" evidence="1">
    <location>
        <begin position="13"/>
        <end position="23"/>
    </location>
</feature>
<dbReference type="EMBL" id="JAPQKL010000004">
    <property type="protein sequence ID" value="KAJ5135097.1"/>
    <property type="molecule type" value="Genomic_DNA"/>
</dbReference>
<dbReference type="AlphaFoldDB" id="A0A9W9H004"/>
<dbReference type="RefSeq" id="XP_056522069.1">
    <property type="nucleotide sequence ID" value="XM_056665119.1"/>
</dbReference>
<feature type="transmembrane region" description="Helical" evidence="2">
    <location>
        <begin position="343"/>
        <end position="369"/>
    </location>
</feature>
<dbReference type="Pfam" id="PF25130">
    <property type="entry name" value="DUF7820"/>
    <property type="match status" value="1"/>
</dbReference>
<dbReference type="PANTHER" id="PTHR42078:SF1">
    <property type="entry name" value="GLUCAN 1, 4-ALPHA-GLUCOSIDASE"/>
    <property type="match status" value="1"/>
</dbReference>
<keyword evidence="5" id="KW-1185">Reference proteome</keyword>
<dbReference type="Proteomes" id="UP001149079">
    <property type="component" value="Unassembled WGS sequence"/>
</dbReference>
<dbReference type="PANTHER" id="PTHR42078">
    <property type="entry name" value="GLUCAN 1, 4-ALPHA-GLUCOSIDASE"/>
    <property type="match status" value="1"/>
</dbReference>
<sequence length="693" mass="75003">MSGHMSSEHSRSNSRSSRTPRTSQGESTPRHSFGRTFSNPNVFADEYALEPIDSDHIERPHSPSSIISSATLRENTQSKTVSTATTENENPFGDDARVSLDEPHRSSLPQKGYGFANNHNPTSSLSSTPSLIQRNQSVSSRFSIPRALSPYTGATGPSHPYGMYPQVGVSRSPSVGSISTIRPVERPLEDSTGPQHPYAMYSQNVVEDGMDDEIIPVGFPGHNQPYQPSAGRPADDVGDIIGPDGHAEPLPPYSRYPAGVIPKPPTPEIMADLNTAPEEQRLNNESPRPPPISETSSRALVPEQSAEENNEGNREERAVATTGIMAFEEKLKRKGKKTACCGLPVWTLVLIGTVMLIGGCIGGVIGGVLGTKKAAEASKADEEEAQKSRTPPIVTVTSAPQMDASLIPTPTNLKTIPTGHYMVPAGYQNGSGLCVDESNYGKAWKCMQAPGELDVYVGETKGHHSIVFDYGAPTTTFTYGAQAPYWPAEPTQALRMAIDTTDADLGPALFFLAPFDKLVIVPEDTFSSSLSRRSYVDDGWSQADAYKSATQSVEVGDKPWFCWWNNTMMEFFMYVNQSTSYSVGSTASVNSDMASGTAGVHVDKRVDSSVDDYPRRIKIEERRDDPTRLSPYCQQMQIRKNGGLALLSGQIINIEENEPTPTTTSTGYVGGSPQTYTAQASYASPCYCVSLTD</sequence>
<accession>A0A9W9H004</accession>
<evidence type="ECO:0000313" key="4">
    <source>
        <dbReference type="EMBL" id="KAJ5135097.1"/>
    </source>
</evidence>
<name>A0A9W9H004_9EURO</name>
<feature type="region of interest" description="Disordered" evidence="1">
    <location>
        <begin position="1"/>
        <end position="105"/>
    </location>
</feature>
<feature type="domain" description="DUF7820" evidence="3">
    <location>
        <begin position="400"/>
        <end position="666"/>
    </location>
</feature>
<keyword evidence="2" id="KW-1133">Transmembrane helix</keyword>
<keyword evidence="2" id="KW-0472">Membrane</keyword>
<feature type="compositionally biased region" description="Basic and acidic residues" evidence="1">
    <location>
        <begin position="94"/>
        <end position="105"/>
    </location>
</feature>
<feature type="region of interest" description="Disordered" evidence="1">
    <location>
        <begin position="277"/>
        <end position="318"/>
    </location>
</feature>
<dbReference type="InterPro" id="IPR056722">
    <property type="entry name" value="DUF7820"/>
</dbReference>